<dbReference type="AlphaFoldDB" id="A0A0C2WFF2"/>
<evidence type="ECO:0000313" key="3">
    <source>
        <dbReference type="Proteomes" id="UP000054549"/>
    </source>
</evidence>
<reference evidence="2 3" key="1">
    <citation type="submission" date="2014-04" db="EMBL/GenBank/DDBJ databases">
        <title>Evolutionary Origins and Diversification of the Mycorrhizal Mutualists.</title>
        <authorList>
            <consortium name="DOE Joint Genome Institute"/>
            <consortium name="Mycorrhizal Genomics Consortium"/>
            <person name="Kohler A."/>
            <person name="Kuo A."/>
            <person name="Nagy L.G."/>
            <person name="Floudas D."/>
            <person name="Copeland A."/>
            <person name="Barry K.W."/>
            <person name="Cichocki N."/>
            <person name="Veneault-Fourrey C."/>
            <person name="LaButti K."/>
            <person name="Lindquist E.A."/>
            <person name="Lipzen A."/>
            <person name="Lundell T."/>
            <person name="Morin E."/>
            <person name="Murat C."/>
            <person name="Riley R."/>
            <person name="Ohm R."/>
            <person name="Sun H."/>
            <person name="Tunlid A."/>
            <person name="Henrissat B."/>
            <person name="Grigoriev I.V."/>
            <person name="Hibbett D.S."/>
            <person name="Martin F."/>
        </authorList>
    </citation>
    <scope>NUCLEOTIDE SEQUENCE [LARGE SCALE GENOMIC DNA]</scope>
    <source>
        <strain evidence="2 3">Koide BX008</strain>
    </source>
</reference>
<dbReference type="HOGENOM" id="CLU_309033_0_0_1"/>
<dbReference type="Proteomes" id="UP000054549">
    <property type="component" value="Unassembled WGS sequence"/>
</dbReference>
<proteinExistence type="predicted"/>
<keyword evidence="3" id="KW-1185">Reference proteome</keyword>
<keyword evidence="1" id="KW-0175">Coiled coil</keyword>
<gene>
    <name evidence="2" type="ORF">M378DRAFT_168422</name>
</gene>
<protein>
    <submittedName>
        <fullName evidence="2">Uncharacterized protein</fullName>
    </submittedName>
</protein>
<organism evidence="2 3">
    <name type="scientific">Amanita muscaria (strain Koide BX008)</name>
    <dbReference type="NCBI Taxonomy" id="946122"/>
    <lineage>
        <taxon>Eukaryota</taxon>
        <taxon>Fungi</taxon>
        <taxon>Dikarya</taxon>
        <taxon>Basidiomycota</taxon>
        <taxon>Agaricomycotina</taxon>
        <taxon>Agaricomycetes</taxon>
        <taxon>Agaricomycetidae</taxon>
        <taxon>Agaricales</taxon>
        <taxon>Pluteineae</taxon>
        <taxon>Amanitaceae</taxon>
        <taxon>Amanita</taxon>
    </lineage>
</organism>
<accession>A0A0C2WFF2</accession>
<dbReference type="EMBL" id="KN818303">
    <property type="protein sequence ID" value="KIL60142.1"/>
    <property type="molecule type" value="Genomic_DNA"/>
</dbReference>
<dbReference type="OrthoDB" id="10016792at2759"/>
<evidence type="ECO:0000313" key="2">
    <source>
        <dbReference type="EMBL" id="KIL60142.1"/>
    </source>
</evidence>
<evidence type="ECO:0000256" key="1">
    <source>
        <dbReference type="SAM" id="Coils"/>
    </source>
</evidence>
<feature type="coiled-coil region" evidence="1">
    <location>
        <begin position="464"/>
        <end position="498"/>
    </location>
</feature>
<sequence length="954" mass="105914">MDSQRDDSHPSDPQLDTKEVDLPLDQSLRIVANIYTGSFLLLSVSDDPIAFGRGSIYNDFSAYSNVRIYSEYIAFTGDLLSPHGISFSCNDITIAGPVKINTTGVPGDDQVIGQSGATDGDHGGLINFYVQSGSDDVSKHLSFVANGGKGGDAVVKNAQAGNGGDGGYCVRIFQSRYSALLGSVYEFLNRKDASKDSFASPVRKADPLYLSAFRILTTALKSMVTEEKVKEHIQALRELLSGIDEGTPCEVQDLVINVRFVRNSLEDLADNQEGDFGAAASYKGGYGGSGKGVPAITGKEGEYGSDAPLFLSTYKPDISTTFVFAHPEQCAMLLDRAKIFYYMGSPELRLQAEILFQRLVHRLSFLPTDPLSKVYTESSIMSSNDLSELKSLKTEAANWLIQLATGVGFNGHPANWTPRASYTFYKGMLDTALDDHAAFENAYIQYHKALSEQQKLTESIALALQQMSQLISSLKKDIDDLFERLHETEANISSLTEAVKVTHGVLMDTFEILKDKIKNTFELSVPQIVNALRSLAFSPTKGMAGLEGVNLLYEGYYSIPDVEGRPVNKNLIIGSIEHGEATVKNIKDTLGKKLDGSFDLDDPYGTRLMTAEEDMMSFLEAYATSSFADVIDEIKEKFDEFVKATITRNEQVVLYNMQLKLGVSKIASKNDYEKKAKDLKGREIEAHDPDLQNITVYMGNIYQSSRARVMALLDNLVRSLNYRMLLTNYDIFRLAFEGEPNEVPLTITHNALRSGRSRIEYEFGKTVEVWGSEPAHFPNHFDDPMGKRIYLSKSELTSLVMNHRVVMKIPPMYKDTIKKNDFSGCCNVRIYRVRFGLTGLVPKKSNTMPRVTVIFKHSGGEIIVDRENLEHRFIHEPIAAVYSFHLNPDGTIVVQDNGNIGEADVDKPETNYAAPGPFADDWEVDLKFSDLVHLDFSNVTEAYFDFCGTNYPFP</sequence>
<dbReference type="InParanoid" id="A0A0C2WFF2"/>
<name>A0A0C2WFF2_AMAMK</name>